<sequence length="209" mass="24553">MRFFSYDDIDIHDEDVISLRGHGWLTDNIICIIYATQCELIKYENDQIDVLLKNIGVKPDQWNLFIYNDSNNPNQVYSGTHWSLILFNPNKKNFFLFDPAKGSENCDDVSEPVYSFVSKMTSYLNVTSIQPIRRYTQTPFMEISGDCGVYIIEYSRIIFKYISADYNVDPNLNFKFDGYLKEGIKGVEKARVEWQKIIFTLTEKERRKL</sequence>
<dbReference type="PANTHER" id="PTHR46468">
    <property type="entry name" value="SENTRIN-SPECIFIC PROTEASE 8"/>
    <property type="match status" value="1"/>
</dbReference>
<reference evidence="7" key="1">
    <citation type="submission" date="2016-11" db="UniProtKB">
        <authorList>
            <consortium name="WormBaseParasite"/>
        </authorList>
    </citation>
    <scope>IDENTIFICATION</scope>
</reference>
<dbReference type="WBParaSite" id="MhA1_Contig684.frz3.gene31">
    <property type="protein sequence ID" value="MhA1_Contig684.frz3.gene31"/>
    <property type="gene ID" value="MhA1_Contig684.frz3.gene31"/>
</dbReference>
<evidence type="ECO:0000259" key="5">
    <source>
        <dbReference type="PROSITE" id="PS50600"/>
    </source>
</evidence>
<dbReference type="InterPro" id="IPR044613">
    <property type="entry name" value="Nep1/2-like"/>
</dbReference>
<dbReference type="PROSITE" id="PS50600">
    <property type="entry name" value="ULP_PROTEASE"/>
    <property type="match status" value="1"/>
</dbReference>
<dbReference type="AlphaFoldDB" id="A0A1I8BWM4"/>
<evidence type="ECO:0000313" key="7">
    <source>
        <dbReference type="WBParaSite" id="MhA1_Contig684.frz3.gene31"/>
    </source>
</evidence>
<evidence type="ECO:0000256" key="3">
    <source>
        <dbReference type="ARBA" id="ARBA00022801"/>
    </source>
</evidence>
<dbReference type="SUPFAM" id="SSF54001">
    <property type="entry name" value="Cysteine proteinases"/>
    <property type="match status" value="1"/>
</dbReference>
<keyword evidence="4" id="KW-0788">Thiol protease</keyword>
<protein>
    <submittedName>
        <fullName evidence="7">ULP_PROTEASE domain-containing protein</fullName>
    </submittedName>
</protein>
<accession>A0A1I8BWM4</accession>
<evidence type="ECO:0000313" key="6">
    <source>
        <dbReference type="Proteomes" id="UP000095281"/>
    </source>
</evidence>
<keyword evidence="2" id="KW-0645">Protease</keyword>
<name>A0A1I8BWM4_MELHA</name>
<evidence type="ECO:0000256" key="1">
    <source>
        <dbReference type="ARBA" id="ARBA00005234"/>
    </source>
</evidence>
<evidence type="ECO:0000256" key="2">
    <source>
        <dbReference type="ARBA" id="ARBA00022670"/>
    </source>
</evidence>
<dbReference type="GO" id="GO:0008234">
    <property type="term" value="F:cysteine-type peptidase activity"/>
    <property type="evidence" value="ECO:0007669"/>
    <property type="project" value="UniProtKB-KW"/>
</dbReference>
<dbReference type="GO" id="GO:0000338">
    <property type="term" value="P:protein deneddylation"/>
    <property type="evidence" value="ECO:0007669"/>
    <property type="project" value="TreeGrafter"/>
</dbReference>
<organism evidence="6 7">
    <name type="scientific">Meloidogyne hapla</name>
    <name type="common">Root-knot nematode worm</name>
    <dbReference type="NCBI Taxonomy" id="6305"/>
    <lineage>
        <taxon>Eukaryota</taxon>
        <taxon>Metazoa</taxon>
        <taxon>Ecdysozoa</taxon>
        <taxon>Nematoda</taxon>
        <taxon>Chromadorea</taxon>
        <taxon>Rhabditida</taxon>
        <taxon>Tylenchina</taxon>
        <taxon>Tylenchomorpha</taxon>
        <taxon>Tylenchoidea</taxon>
        <taxon>Meloidogynidae</taxon>
        <taxon>Meloidogyninae</taxon>
        <taxon>Meloidogyne</taxon>
    </lineage>
</organism>
<dbReference type="Pfam" id="PF02902">
    <property type="entry name" value="Peptidase_C48"/>
    <property type="match status" value="1"/>
</dbReference>
<evidence type="ECO:0000256" key="4">
    <source>
        <dbReference type="ARBA" id="ARBA00022807"/>
    </source>
</evidence>
<dbReference type="Proteomes" id="UP000095281">
    <property type="component" value="Unplaced"/>
</dbReference>
<keyword evidence="6" id="KW-1185">Reference proteome</keyword>
<dbReference type="InterPro" id="IPR038765">
    <property type="entry name" value="Papain-like_cys_pep_sf"/>
</dbReference>
<comment type="similarity">
    <text evidence="1">Belongs to the peptidase C48 family.</text>
</comment>
<dbReference type="GO" id="GO:0019784">
    <property type="term" value="F:deNEDDylase activity"/>
    <property type="evidence" value="ECO:0007669"/>
    <property type="project" value="InterPro"/>
</dbReference>
<dbReference type="Gene3D" id="3.40.395.10">
    <property type="entry name" value="Adenoviral Proteinase, Chain A"/>
    <property type="match status" value="1"/>
</dbReference>
<dbReference type="GO" id="GO:0006508">
    <property type="term" value="P:proteolysis"/>
    <property type="evidence" value="ECO:0007669"/>
    <property type="project" value="UniProtKB-KW"/>
</dbReference>
<keyword evidence="3" id="KW-0378">Hydrolase</keyword>
<dbReference type="PANTHER" id="PTHR46468:SF1">
    <property type="entry name" value="SENTRIN-SPECIFIC PROTEASE 8"/>
    <property type="match status" value="1"/>
</dbReference>
<proteinExistence type="inferred from homology"/>
<feature type="domain" description="Ubiquitin-like protease family profile" evidence="5">
    <location>
        <begin position="1"/>
        <end position="158"/>
    </location>
</feature>
<dbReference type="InterPro" id="IPR003653">
    <property type="entry name" value="Peptidase_C48_C"/>
</dbReference>